<organism evidence="2 3">
    <name type="scientific">Actinomarinicola tropica</name>
    <dbReference type="NCBI Taxonomy" id="2789776"/>
    <lineage>
        <taxon>Bacteria</taxon>
        <taxon>Bacillati</taxon>
        <taxon>Actinomycetota</taxon>
        <taxon>Acidimicrobiia</taxon>
        <taxon>Acidimicrobiales</taxon>
        <taxon>Iamiaceae</taxon>
        <taxon>Actinomarinicola</taxon>
    </lineage>
</organism>
<accession>A0A5Q2RJM2</accession>
<dbReference type="KEGG" id="atq:GH723_02365"/>
<proteinExistence type="predicted"/>
<dbReference type="PROSITE" id="PS00455">
    <property type="entry name" value="AMP_BINDING"/>
    <property type="match status" value="1"/>
</dbReference>
<evidence type="ECO:0000313" key="2">
    <source>
        <dbReference type="EMBL" id="QGG94040.1"/>
    </source>
</evidence>
<dbReference type="InterPro" id="IPR020845">
    <property type="entry name" value="AMP-binding_CS"/>
</dbReference>
<feature type="region of interest" description="Disordered" evidence="1">
    <location>
        <begin position="1"/>
        <end position="20"/>
    </location>
</feature>
<feature type="region of interest" description="Disordered" evidence="1">
    <location>
        <begin position="50"/>
        <end position="80"/>
    </location>
</feature>
<gene>
    <name evidence="2" type="ORF">GH723_02365</name>
</gene>
<dbReference type="EMBL" id="CP045851">
    <property type="protein sequence ID" value="QGG94040.1"/>
    <property type="molecule type" value="Genomic_DNA"/>
</dbReference>
<dbReference type="SUPFAM" id="SSF56801">
    <property type="entry name" value="Acetyl-CoA synthetase-like"/>
    <property type="match status" value="1"/>
</dbReference>
<keyword evidence="3" id="KW-1185">Reference proteome</keyword>
<sequence length="80" mass="8420">MIYTSGTTGKPKGVRRAPFTPEQATALAEINEQVLGIVPRMRTLIPAPMYHSGPVPSSTSVRASAPTWSAGRPRSGGARS</sequence>
<dbReference type="Gene3D" id="3.40.50.12780">
    <property type="entry name" value="N-terminal domain of ligase-like"/>
    <property type="match status" value="1"/>
</dbReference>
<dbReference type="Proteomes" id="UP000334019">
    <property type="component" value="Chromosome"/>
</dbReference>
<reference evidence="2 3" key="1">
    <citation type="submission" date="2019-11" db="EMBL/GenBank/DDBJ databases">
        <authorList>
            <person name="He Y."/>
        </authorList>
    </citation>
    <scope>NUCLEOTIDE SEQUENCE [LARGE SCALE GENOMIC DNA]</scope>
    <source>
        <strain evidence="2 3">SCSIO 58843</strain>
    </source>
</reference>
<evidence type="ECO:0000313" key="3">
    <source>
        <dbReference type="Proteomes" id="UP000334019"/>
    </source>
</evidence>
<dbReference type="InterPro" id="IPR042099">
    <property type="entry name" value="ANL_N_sf"/>
</dbReference>
<name>A0A5Q2RJM2_9ACTN</name>
<protein>
    <submittedName>
        <fullName evidence="2">AMP-binding protein</fullName>
    </submittedName>
</protein>
<evidence type="ECO:0000256" key="1">
    <source>
        <dbReference type="SAM" id="MobiDB-lite"/>
    </source>
</evidence>
<dbReference type="AlphaFoldDB" id="A0A5Q2RJM2"/>